<dbReference type="Pfam" id="PF01522">
    <property type="entry name" value="Polysacc_deac_1"/>
    <property type="match status" value="1"/>
</dbReference>
<name>A0A2N3U911_9BACT</name>
<accession>A0A2N3U911</accession>
<comment type="caution">
    <text evidence="2">The sequence shown here is derived from an EMBL/GenBank/DDBJ whole genome shotgun (WGS) entry which is preliminary data.</text>
</comment>
<reference evidence="2 3" key="1">
    <citation type="submission" date="2017-12" db="EMBL/GenBank/DDBJ databases">
        <title>Genomic Encyclopedia of Type Strains, Phase III (KMG-III): the genomes of soil and plant-associated and newly described type strains.</title>
        <authorList>
            <person name="Whitman W."/>
        </authorList>
    </citation>
    <scope>NUCLEOTIDE SEQUENCE [LARGE SCALE GENOMIC DNA]</scope>
    <source>
        <strain evidence="2 3">LP43</strain>
    </source>
</reference>
<evidence type="ECO:0000259" key="1">
    <source>
        <dbReference type="Pfam" id="PF01522"/>
    </source>
</evidence>
<dbReference type="GO" id="GO:0005975">
    <property type="term" value="P:carbohydrate metabolic process"/>
    <property type="evidence" value="ECO:0007669"/>
    <property type="project" value="InterPro"/>
</dbReference>
<dbReference type="CDD" id="cd10929">
    <property type="entry name" value="CE4_u5"/>
    <property type="match status" value="1"/>
</dbReference>
<keyword evidence="3" id="KW-1185">Reference proteome</keyword>
<dbReference type="RefSeq" id="WP_101445835.1">
    <property type="nucleotide sequence ID" value="NZ_PJMU01000003.1"/>
</dbReference>
<sequence>MINDLPVFTISLDFELYWGIFDKVPLADRKQYFRNTRNVIPEMLAVFEKQQVQVTWATVGMLFAKDWNDWTNAIPALRPSYHNDQLSAYRLKEEFERDGTLKDFFFAPGLVEQIHQTPYQEMATHTFAHYYCQEAGQTLEQFRQDLQAAQGIAARQGMKLESLVFPRNQFNEAYLRVCREEGIKTVRSNPSDWFWEQTVEDKLSKRIFRTGDAYLPLGKRTSFPLSSLRLEDGLPLSIPASRFLRPVDGKRDILNKLRLRRILIEMTEAAKRKECYHLWWHPHNFGSYPERSMADLKVIIDHYKKLEQQYGMQSLSMRSIYEFVNPTPAIPI</sequence>
<feature type="domain" description="NodB homology" evidence="1">
    <location>
        <begin position="21"/>
        <end position="185"/>
    </location>
</feature>
<gene>
    <name evidence="2" type="ORF">BD749_3053</name>
</gene>
<evidence type="ECO:0000313" key="2">
    <source>
        <dbReference type="EMBL" id="PKV63214.1"/>
    </source>
</evidence>
<dbReference type="InterPro" id="IPR002509">
    <property type="entry name" value="NODB_dom"/>
</dbReference>
<dbReference type="Gene3D" id="3.20.20.370">
    <property type="entry name" value="Glycoside hydrolase/deacetylase"/>
    <property type="match status" value="1"/>
</dbReference>
<organism evidence="2 3">
    <name type="scientific">Pontibacter ramchanderi</name>
    <dbReference type="NCBI Taxonomy" id="1179743"/>
    <lineage>
        <taxon>Bacteria</taxon>
        <taxon>Pseudomonadati</taxon>
        <taxon>Bacteroidota</taxon>
        <taxon>Cytophagia</taxon>
        <taxon>Cytophagales</taxon>
        <taxon>Hymenobacteraceae</taxon>
        <taxon>Pontibacter</taxon>
    </lineage>
</organism>
<evidence type="ECO:0000313" key="3">
    <source>
        <dbReference type="Proteomes" id="UP000233782"/>
    </source>
</evidence>
<proteinExistence type="predicted"/>
<dbReference type="EMBL" id="PJMU01000003">
    <property type="protein sequence ID" value="PKV63214.1"/>
    <property type="molecule type" value="Genomic_DNA"/>
</dbReference>
<dbReference type="SUPFAM" id="SSF88713">
    <property type="entry name" value="Glycoside hydrolase/deacetylase"/>
    <property type="match status" value="1"/>
</dbReference>
<dbReference type="OrthoDB" id="7836272at2"/>
<dbReference type="Proteomes" id="UP000233782">
    <property type="component" value="Unassembled WGS sequence"/>
</dbReference>
<dbReference type="GO" id="GO:0016810">
    <property type="term" value="F:hydrolase activity, acting on carbon-nitrogen (but not peptide) bonds"/>
    <property type="evidence" value="ECO:0007669"/>
    <property type="project" value="InterPro"/>
</dbReference>
<protein>
    <submittedName>
        <fullName evidence="2">Polysaccharide deacetylase</fullName>
    </submittedName>
</protein>
<dbReference type="InterPro" id="IPR011330">
    <property type="entry name" value="Glyco_hydro/deAcase_b/a-brl"/>
</dbReference>
<dbReference type="AlphaFoldDB" id="A0A2N3U911"/>